<dbReference type="CDD" id="cd16325">
    <property type="entry name" value="LolA"/>
    <property type="match status" value="1"/>
</dbReference>
<dbReference type="RefSeq" id="WP_106596289.1">
    <property type="nucleotide sequence ID" value="NZ_PYAS01000007.1"/>
</dbReference>
<sequence length="210" mass="24051">MKSIRIFIIMAVLTVAQFAKAQSFKPSGSPEKVLAELRKTSQATTSIQASFIEEKYLAVLKEPEKSSGLFYYQQKDKMRWEQRTPSKYIILINGDKLRVQEGNKEKNVGQAGRMAAQIKELMIGLVNGDFQQNKGFSSAVLEDSDEYQIVLTPVNRRLKNIYSKITMNFSRSSLRLKELSFFEKGGDKSIMKFQQEKFNQPIAENLFKDL</sequence>
<reference evidence="3 4" key="1">
    <citation type="submission" date="2018-03" db="EMBL/GenBank/DDBJ databases">
        <title>Genomic Encyclopedia of Archaeal and Bacterial Type Strains, Phase II (KMG-II): from individual species to whole genera.</title>
        <authorList>
            <person name="Goeker M."/>
        </authorList>
    </citation>
    <scope>NUCLEOTIDE SEQUENCE [LARGE SCALE GENOMIC DNA]</scope>
    <source>
        <strain evidence="3 4">DSM 29057</strain>
    </source>
</reference>
<proteinExistence type="predicted"/>
<dbReference type="Gene3D" id="2.50.20.10">
    <property type="entry name" value="Lipoprotein localisation LolA/LolB/LppX"/>
    <property type="match status" value="1"/>
</dbReference>
<keyword evidence="3" id="KW-0449">Lipoprotein</keyword>
<evidence type="ECO:0000256" key="1">
    <source>
        <dbReference type="ARBA" id="ARBA00022729"/>
    </source>
</evidence>
<dbReference type="Pfam" id="PF03548">
    <property type="entry name" value="LolA"/>
    <property type="match status" value="1"/>
</dbReference>
<evidence type="ECO:0000256" key="2">
    <source>
        <dbReference type="SAM" id="SignalP"/>
    </source>
</evidence>
<dbReference type="PANTHER" id="PTHR35869">
    <property type="entry name" value="OUTER-MEMBRANE LIPOPROTEIN CARRIER PROTEIN"/>
    <property type="match status" value="1"/>
</dbReference>
<comment type="caution">
    <text evidence="3">The sequence shown here is derived from an EMBL/GenBank/DDBJ whole genome shotgun (WGS) entry which is preliminary data.</text>
</comment>
<dbReference type="InterPro" id="IPR029046">
    <property type="entry name" value="LolA/LolB/LppX"/>
</dbReference>
<keyword evidence="4" id="KW-1185">Reference proteome</keyword>
<evidence type="ECO:0000313" key="4">
    <source>
        <dbReference type="Proteomes" id="UP000241964"/>
    </source>
</evidence>
<dbReference type="EMBL" id="PYAS01000007">
    <property type="protein sequence ID" value="PSL27792.1"/>
    <property type="molecule type" value="Genomic_DNA"/>
</dbReference>
<organism evidence="3 4">
    <name type="scientific">Dyadobacter jiangsuensis</name>
    <dbReference type="NCBI Taxonomy" id="1591085"/>
    <lineage>
        <taxon>Bacteria</taxon>
        <taxon>Pseudomonadati</taxon>
        <taxon>Bacteroidota</taxon>
        <taxon>Cytophagia</taxon>
        <taxon>Cytophagales</taxon>
        <taxon>Spirosomataceae</taxon>
        <taxon>Dyadobacter</taxon>
    </lineage>
</organism>
<accession>A0A2P8G1C6</accession>
<name>A0A2P8G1C6_9BACT</name>
<dbReference type="PANTHER" id="PTHR35869:SF1">
    <property type="entry name" value="OUTER-MEMBRANE LIPOPROTEIN CARRIER PROTEIN"/>
    <property type="match status" value="1"/>
</dbReference>
<dbReference type="InterPro" id="IPR004564">
    <property type="entry name" value="OM_lipoprot_carrier_LolA-like"/>
</dbReference>
<gene>
    <name evidence="3" type="ORF">CLV60_10757</name>
</gene>
<dbReference type="OrthoDB" id="1027451at2"/>
<protein>
    <submittedName>
        <fullName evidence="3">Outer membrane lipoprotein-sorting protein</fullName>
    </submittedName>
</protein>
<feature type="signal peptide" evidence="2">
    <location>
        <begin position="1"/>
        <end position="21"/>
    </location>
</feature>
<feature type="chain" id="PRO_5015145375" evidence="2">
    <location>
        <begin position="22"/>
        <end position="210"/>
    </location>
</feature>
<dbReference type="AlphaFoldDB" id="A0A2P8G1C6"/>
<dbReference type="Proteomes" id="UP000241964">
    <property type="component" value="Unassembled WGS sequence"/>
</dbReference>
<evidence type="ECO:0000313" key="3">
    <source>
        <dbReference type="EMBL" id="PSL27792.1"/>
    </source>
</evidence>
<keyword evidence="1 2" id="KW-0732">Signal</keyword>
<dbReference type="SUPFAM" id="SSF89392">
    <property type="entry name" value="Prokaryotic lipoproteins and lipoprotein localization factors"/>
    <property type="match status" value="1"/>
</dbReference>